<dbReference type="Pfam" id="PF01433">
    <property type="entry name" value="Peptidase_M1"/>
    <property type="match status" value="1"/>
</dbReference>
<dbReference type="CDD" id="cd09602">
    <property type="entry name" value="M1_APN"/>
    <property type="match status" value="1"/>
</dbReference>
<evidence type="ECO:0000259" key="11">
    <source>
        <dbReference type="Pfam" id="PF01433"/>
    </source>
</evidence>
<dbReference type="InterPro" id="IPR027268">
    <property type="entry name" value="Peptidase_M4/M1_CTD_sf"/>
</dbReference>
<dbReference type="SUPFAM" id="SSF63737">
    <property type="entry name" value="Leukotriene A4 hydrolase N-terminal domain"/>
    <property type="match status" value="1"/>
</dbReference>
<sequence length="854" mass="97892">MKQIFTLLLIVIQFSVNGQNLYTGRLYDPGISKELAELRISQLAAIHYSLDFQLPEKKVDPIQARLILELSIQRLDHPLILDFNDTSEKIKKVVTNGAVISITHENEHLIIPASYLKNGENRIEIEFVAGDLSLNRNDDFLYTLLVPDRARTLFPCFDQPDLKAHYTLSITAPKEWEVLAGGRLNQKVDFGNFIKHEFEKSDLMSTYLFSFVAGKFEKVGNSEGFPMTMIYRETNEEKKKASIPAIFNLHQQSLDFLENYTAYKFPFQKLDFATIPIFQYGGMEHVGAIQYREGALFLDPNATDSELLSRAKLIGHETAHMWFGDLVTMKWFNDVWMKEVFAGFMGGKIANPAFPNINHDLLFLTSHYPSAYAEDRSKGTHPIRQNLDNLKNAGSLYGSIIYDKAPIMMRQLEQTMGEEAFKKGIQTYISSFANSNADWNDLITILDKESELDLAEWSEVWVHQSSRPIFSAELEVDTNGTITSLIVSQKAEDGSEKVWPQIFNITLIYEDRMETIPVTIFEKHLELIRARGKKKPLYILYNSNGLGYGVFPFQKESLSQIPNLENEVMRAHAYLNQFENLLIGNVPPREAFAVLRKGIQAEQNEIIAQLISNQLGQIFWKFLREKDRSDLLPELESDLWNLLQTDRTPNLKRTLFNLYSGLAYNDRGLERLHGIWSKKESISKLLLSPDNYTSLAMNLALFGHEEAENILDEERSRITNADRLARFDFLRPALSRDLATREALFLSFKNETNREKEAWVLSACGYLHHPLRQEEIRKHLGVALDLVPEIQRTGDIFFPKGWLVNTIGQYTSKEAWDLVNQFLKENPNLNPALKNKVLQATDLLERAQRLSGGD</sequence>
<dbReference type="Gene3D" id="2.60.40.1730">
    <property type="entry name" value="tricorn interacting facor f3 domain"/>
    <property type="match status" value="1"/>
</dbReference>
<evidence type="ECO:0000256" key="1">
    <source>
        <dbReference type="ARBA" id="ARBA00000098"/>
    </source>
</evidence>
<feature type="domain" description="Peptidase M1 membrane alanine aminopeptidase" evidence="11">
    <location>
        <begin position="248"/>
        <end position="461"/>
    </location>
</feature>
<keyword evidence="7" id="KW-0479">Metal-binding</keyword>
<keyword evidence="14" id="KW-1185">Reference proteome</keyword>
<keyword evidence="10" id="KW-0482">Metalloprotease</keyword>
<dbReference type="RefSeq" id="WP_377915218.1">
    <property type="nucleotide sequence ID" value="NZ_JBHSKS010000008.1"/>
</dbReference>
<accession>A0ABW0BXF6</accession>
<reference evidence="14" key="1">
    <citation type="journal article" date="2019" name="Int. J. Syst. Evol. Microbiol.">
        <title>The Global Catalogue of Microorganisms (GCM) 10K type strain sequencing project: providing services to taxonomists for standard genome sequencing and annotation.</title>
        <authorList>
            <consortium name="The Broad Institute Genomics Platform"/>
            <consortium name="The Broad Institute Genome Sequencing Center for Infectious Disease"/>
            <person name="Wu L."/>
            <person name="Ma J."/>
        </authorList>
    </citation>
    <scope>NUCLEOTIDE SEQUENCE [LARGE SCALE GENOMIC DNA]</scope>
    <source>
        <strain evidence="14">CGMCC 1.7030</strain>
    </source>
</reference>
<evidence type="ECO:0000256" key="4">
    <source>
        <dbReference type="ARBA" id="ARBA00012564"/>
    </source>
</evidence>
<dbReference type="Proteomes" id="UP001596163">
    <property type="component" value="Unassembled WGS sequence"/>
</dbReference>
<dbReference type="PRINTS" id="PR00756">
    <property type="entry name" value="ALADIPTASE"/>
</dbReference>
<evidence type="ECO:0000313" key="13">
    <source>
        <dbReference type="EMBL" id="MFC5192319.1"/>
    </source>
</evidence>
<evidence type="ECO:0000256" key="5">
    <source>
        <dbReference type="ARBA" id="ARBA00015611"/>
    </source>
</evidence>
<dbReference type="SUPFAM" id="SSF55486">
    <property type="entry name" value="Metalloproteases ('zincins'), catalytic domain"/>
    <property type="match status" value="1"/>
</dbReference>
<name>A0ABW0BXF6_9BACT</name>
<comment type="cofactor">
    <cofactor evidence="2">
        <name>Zn(2+)</name>
        <dbReference type="ChEBI" id="CHEBI:29105"/>
    </cofactor>
</comment>
<evidence type="ECO:0000256" key="3">
    <source>
        <dbReference type="ARBA" id="ARBA00010136"/>
    </source>
</evidence>
<comment type="similarity">
    <text evidence="3">Belongs to the peptidase M1 family.</text>
</comment>
<dbReference type="PANTHER" id="PTHR11533:SF299">
    <property type="entry name" value="AMINOPEPTIDASE"/>
    <property type="match status" value="1"/>
</dbReference>
<keyword evidence="9" id="KW-0862">Zinc</keyword>
<feature type="domain" description="Aminopeptidase N-like N-terminal" evidence="12">
    <location>
        <begin position="47"/>
        <end position="208"/>
    </location>
</feature>
<dbReference type="InterPro" id="IPR001930">
    <property type="entry name" value="Peptidase_M1"/>
</dbReference>
<dbReference type="PANTHER" id="PTHR11533">
    <property type="entry name" value="PROTEASE M1 ZINC METALLOPROTEASE"/>
    <property type="match status" value="1"/>
</dbReference>
<keyword evidence="6" id="KW-0645">Protease</keyword>
<evidence type="ECO:0000256" key="8">
    <source>
        <dbReference type="ARBA" id="ARBA00022801"/>
    </source>
</evidence>
<dbReference type="Gene3D" id="1.10.390.10">
    <property type="entry name" value="Neutral Protease Domain 2"/>
    <property type="match status" value="1"/>
</dbReference>
<protein>
    <recommendedName>
        <fullName evidence="5">Aminopeptidase N</fullName>
        <ecNumber evidence="4">3.4.11.2</ecNumber>
    </recommendedName>
</protein>
<keyword evidence="8" id="KW-0378">Hydrolase</keyword>
<organism evidence="13 14">
    <name type="scientific">Algoriphagus aquatilis</name>
    <dbReference type="NCBI Taxonomy" id="490186"/>
    <lineage>
        <taxon>Bacteria</taxon>
        <taxon>Pseudomonadati</taxon>
        <taxon>Bacteroidota</taxon>
        <taxon>Cytophagia</taxon>
        <taxon>Cytophagales</taxon>
        <taxon>Cyclobacteriaceae</taxon>
        <taxon>Algoriphagus</taxon>
    </lineage>
</organism>
<evidence type="ECO:0000256" key="7">
    <source>
        <dbReference type="ARBA" id="ARBA00022723"/>
    </source>
</evidence>
<dbReference type="InterPro" id="IPR014782">
    <property type="entry name" value="Peptidase_M1_dom"/>
</dbReference>
<evidence type="ECO:0000256" key="10">
    <source>
        <dbReference type="ARBA" id="ARBA00023049"/>
    </source>
</evidence>
<dbReference type="InterPro" id="IPR045357">
    <property type="entry name" value="Aminopeptidase_N-like_N"/>
</dbReference>
<comment type="caution">
    <text evidence="13">The sequence shown here is derived from an EMBL/GenBank/DDBJ whole genome shotgun (WGS) entry which is preliminary data.</text>
</comment>
<comment type="catalytic activity">
    <reaction evidence="1">
        <text>Release of an N-terminal amino acid, Xaa-|-Yaa- from a peptide, amide or arylamide. Xaa is preferably Ala, but may be most amino acids including Pro (slow action). When a terminal hydrophobic residue is followed by a prolyl residue, the two may be released as an intact Xaa-Pro dipeptide.</text>
        <dbReference type="EC" id="3.4.11.2"/>
    </reaction>
</comment>
<dbReference type="EC" id="3.4.11.2" evidence="4"/>
<evidence type="ECO:0000313" key="14">
    <source>
        <dbReference type="Proteomes" id="UP001596163"/>
    </source>
</evidence>
<dbReference type="EMBL" id="JBHSKS010000008">
    <property type="protein sequence ID" value="MFC5192319.1"/>
    <property type="molecule type" value="Genomic_DNA"/>
</dbReference>
<dbReference type="InterPro" id="IPR050344">
    <property type="entry name" value="Peptidase_M1_aminopeptidases"/>
</dbReference>
<dbReference type="Pfam" id="PF17900">
    <property type="entry name" value="Peptidase_M1_N"/>
    <property type="match status" value="1"/>
</dbReference>
<proteinExistence type="inferred from homology"/>
<evidence type="ECO:0000256" key="2">
    <source>
        <dbReference type="ARBA" id="ARBA00001947"/>
    </source>
</evidence>
<evidence type="ECO:0000256" key="6">
    <source>
        <dbReference type="ARBA" id="ARBA00022670"/>
    </source>
</evidence>
<evidence type="ECO:0000256" key="9">
    <source>
        <dbReference type="ARBA" id="ARBA00022833"/>
    </source>
</evidence>
<gene>
    <name evidence="13" type="ORF">ACFPIK_11125</name>
</gene>
<dbReference type="InterPro" id="IPR042097">
    <property type="entry name" value="Aminopeptidase_N-like_N_sf"/>
</dbReference>
<evidence type="ECO:0000259" key="12">
    <source>
        <dbReference type="Pfam" id="PF17900"/>
    </source>
</evidence>